<keyword evidence="3" id="KW-1185">Reference proteome</keyword>
<organism evidence="2 3">
    <name type="scientific">Kipferlia bialata</name>
    <dbReference type="NCBI Taxonomy" id="797122"/>
    <lineage>
        <taxon>Eukaryota</taxon>
        <taxon>Metamonada</taxon>
        <taxon>Carpediemonas-like organisms</taxon>
        <taxon>Kipferlia</taxon>
    </lineage>
</organism>
<comment type="caution">
    <text evidence="2">The sequence shown here is derived from an EMBL/GenBank/DDBJ whole genome shotgun (WGS) entry which is preliminary data.</text>
</comment>
<feature type="compositionally biased region" description="Basic and acidic residues" evidence="1">
    <location>
        <begin position="375"/>
        <end position="400"/>
    </location>
</feature>
<dbReference type="Proteomes" id="UP000265618">
    <property type="component" value="Unassembled WGS sequence"/>
</dbReference>
<evidence type="ECO:0000313" key="2">
    <source>
        <dbReference type="EMBL" id="GIQ82913.1"/>
    </source>
</evidence>
<accession>A0A9K3CV83</accession>
<evidence type="ECO:0000313" key="3">
    <source>
        <dbReference type="Proteomes" id="UP000265618"/>
    </source>
</evidence>
<gene>
    <name evidence="2" type="ORF">KIPB_004138</name>
</gene>
<dbReference type="AlphaFoldDB" id="A0A9K3CV83"/>
<evidence type="ECO:0000256" key="1">
    <source>
        <dbReference type="SAM" id="MobiDB-lite"/>
    </source>
</evidence>
<proteinExistence type="predicted"/>
<dbReference type="EMBL" id="BDIP01000857">
    <property type="protein sequence ID" value="GIQ82913.1"/>
    <property type="molecule type" value="Genomic_DNA"/>
</dbReference>
<protein>
    <submittedName>
        <fullName evidence="2">Uncharacterized protein</fullName>
    </submittedName>
</protein>
<feature type="region of interest" description="Disordered" evidence="1">
    <location>
        <begin position="345"/>
        <end position="400"/>
    </location>
</feature>
<dbReference type="Gene3D" id="3.15.20.10">
    <property type="entry name" value="Bactericidal permeability-increasing protein, domain 2"/>
    <property type="match status" value="1"/>
</dbReference>
<name>A0A9K3CV83_9EUKA</name>
<sequence length="400" mass="44489">MYLDISDYAAMDARFTDAVSVEDGFVSIKWAPYMYPVSMDNTFRHYHPEVALPSVVSENDIQIMVDESVFRSSFDTMYVCDKWKARLDMSDPDNAPFASAVSTDTLDTFCPGFKAAYPTAESLSMSVSATAVPTMDLLPSAGFLSLPVSITLTDSTGTAVLTADATLGYAAQVLLATTPMETYDNIDMSWTLSPFNATLVDAASTVGECDITSLPMFQWIMTVAAAYAGPFSQATTGANPSAQKPAYVPVGDPTIAYRDTYIMVGYDLMDPPPPAVFVETDINVDSEMMGYDTDRDIEGMSVWRGGSDPLGWDCCSCEGEEERERWTEWVVARKEIRKRREIEMEWEREGEREEEPPHDAQCECGGGGEHPCTCGERERERERDQSQERKRDHRLGEEVR</sequence>
<feature type="compositionally biased region" description="Basic and acidic residues" evidence="1">
    <location>
        <begin position="345"/>
        <end position="361"/>
    </location>
</feature>
<reference evidence="2 3" key="1">
    <citation type="journal article" date="2018" name="PLoS ONE">
        <title>The draft genome of Kipferlia bialata reveals reductive genome evolution in fornicate parasites.</title>
        <authorList>
            <person name="Tanifuji G."/>
            <person name="Takabayashi S."/>
            <person name="Kume K."/>
            <person name="Takagi M."/>
            <person name="Nakayama T."/>
            <person name="Kamikawa R."/>
            <person name="Inagaki Y."/>
            <person name="Hashimoto T."/>
        </authorList>
    </citation>
    <scope>NUCLEOTIDE SEQUENCE [LARGE SCALE GENOMIC DNA]</scope>
    <source>
        <strain evidence="2">NY0173</strain>
    </source>
</reference>